<organism evidence="2 3">
    <name type="scientific">Leadbetterella byssophila (strain DSM 17132 / JCM 16389 / KACC 11308 / NBRC 106382 / 4M15)</name>
    <dbReference type="NCBI Taxonomy" id="649349"/>
    <lineage>
        <taxon>Bacteria</taxon>
        <taxon>Pseudomonadati</taxon>
        <taxon>Bacteroidota</taxon>
        <taxon>Cytophagia</taxon>
        <taxon>Cytophagales</taxon>
        <taxon>Leadbetterellaceae</taxon>
        <taxon>Leadbetterella</taxon>
    </lineage>
</organism>
<proteinExistence type="predicted"/>
<dbReference type="KEGG" id="lby:Lbys_1272"/>
<dbReference type="Proteomes" id="UP000007435">
    <property type="component" value="Chromosome"/>
</dbReference>
<dbReference type="InterPro" id="IPR011009">
    <property type="entry name" value="Kinase-like_dom_sf"/>
</dbReference>
<evidence type="ECO:0000313" key="2">
    <source>
        <dbReference type="EMBL" id="ADQ16992.1"/>
    </source>
</evidence>
<evidence type="ECO:0000259" key="1">
    <source>
        <dbReference type="PROSITE" id="PS50011"/>
    </source>
</evidence>
<accession>E4RUW9</accession>
<dbReference type="OrthoDB" id="9813021at2"/>
<dbReference type="InterPro" id="IPR000719">
    <property type="entry name" value="Prot_kinase_dom"/>
</dbReference>
<dbReference type="GO" id="GO:0004672">
    <property type="term" value="F:protein kinase activity"/>
    <property type="evidence" value="ECO:0007669"/>
    <property type="project" value="InterPro"/>
</dbReference>
<reference evidence="2 3" key="2">
    <citation type="journal article" date="2011" name="Stand. Genomic Sci.">
        <title>Complete genome sequence of Leadbetterella byssophila type strain (4M15).</title>
        <authorList>
            <person name="Abt B."/>
            <person name="Teshima H."/>
            <person name="Lucas S."/>
            <person name="Lapidus A."/>
            <person name="Del Rio T.G."/>
            <person name="Nolan M."/>
            <person name="Tice H."/>
            <person name="Cheng J.F."/>
            <person name="Pitluck S."/>
            <person name="Liolios K."/>
            <person name="Pagani I."/>
            <person name="Ivanova N."/>
            <person name="Mavromatis K."/>
            <person name="Pati A."/>
            <person name="Tapia R."/>
            <person name="Han C."/>
            <person name="Goodwin L."/>
            <person name="Chen A."/>
            <person name="Palaniappan K."/>
            <person name="Land M."/>
            <person name="Hauser L."/>
            <person name="Chang Y.J."/>
            <person name="Jeffries C.D."/>
            <person name="Rohde M."/>
            <person name="Goker M."/>
            <person name="Tindall B.J."/>
            <person name="Detter J.C."/>
            <person name="Woyke T."/>
            <person name="Bristow J."/>
            <person name="Eisen J.A."/>
            <person name="Markowitz V."/>
            <person name="Hugenholtz P."/>
            <person name="Klenk H.P."/>
            <person name="Kyrpides N.C."/>
        </authorList>
    </citation>
    <scope>NUCLEOTIDE SEQUENCE [LARGE SCALE GENOMIC DNA]</scope>
    <source>
        <strain evidence="3">DSM 17132 / JCM 16389 / KACC 11308 / NBRC 106382 / 4M15</strain>
    </source>
</reference>
<dbReference type="STRING" id="649349.Lbys_1272"/>
<keyword evidence="3" id="KW-1185">Reference proteome</keyword>
<reference key="1">
    <citation type="submission" date="2010-11" db="EMBL/GenBank/DDBJ databases">
        <title>The complete genome of Leadbetterella byssophila DSM 17132.</title>
        <authorList>
            <consortium name="US DOE Joint Genome Institute (JGI-PGF)"/>
            <person name="Lucas S."/>
            <person name="Copeland A."/>
            <person name="Lapidus A."/>
            <person name="Glavina del Rio T."/>
            <person name="Dalin E."/>
            <person name="Tice H."/>
            <person name="Bruce D."/>
            <person name="Goodwin L."/>
            <person name="Pitluck S."/>
            <person name="Kyrpides N."/>
            <person name="Mavromatis K."/>
            <person name="Ivanova N."/>
            <person name="Teshima H."/>
            <person name="Brettin T."/>
            <person name="Detter J.C."/>
            <person name="Han C."/>
            <person name="Tapia R."/>
            <person name="Land M."/>
            <person name="Hauser L."/>
            <person name="Markowitz V."/>
            <person name="Cheng J.-F."/>
            <person name="Hugenholtz P."/>
            <person name="Woyke T."/>
            <person name="Wu D."/>
            <person name="Tindall B."/>
            <person name="Pomrenke H.G."/>
            <person name="Brambilla E."/>
            <person name="Klenk H.-P."/>
            <person name="Eisen J.A."/>
        </authorList>
    </citation>
    <scope>NUCLEOTIDE SEQUENCE [LARGE SCALE GENOMIC DNA]</scope>
    <source>
        <strain>DSM 17132</strain>
    </source>
</reference>
<dbReference type="RefSeq" id="WP_013408042.1">
    <property type="nucleotide sequence ID" value="NC_014655.1"/>
</dbReference>
<dbReference type="Pfam" id="PF01633">
    <property type="entry name" value="Choline_kinase"/>
    <property type="match status" value="1"/>
</dbReference>
<dbReference type="HOGENOM" id="CLU_962394_0_0_10"/>
<dbReference type="EMBL" id="CP002305">
    <property type="protein sequence ID" value="ADQ16992.1"/>
    <property type="molecule type" value="Genomic_DNA"/>
</dbReference>
<evidence type="ECO:0000313" key="3">
    <source>
        <dbReference type="Proteomes" id="UP000007435"/>
    </source>
</evidence>
<sequence length="289" mass="33761">MLISPDPAYLSFWLSHILKQTVTIQEVEKIRTGEKYILNLDNKFLIKQCLRDLDLPLLHREKKVLQALSYSECVPQVIHAENNLLVLEYINGEPLPFSTLEDLFIVISQLPNQGKLPKAEPYYLFSDAEYTFLKKFNTKLAEKVRSLRKDYRYEDVIHGDLKPANIIKDPQGNLKFIDWEYGGSGDRCWEMAMYYSEYLMSMNSWQEIHTLSPIDDLDLFLYLNPEIQRGLSLVRRYLGPEYPKFVQFLGVCILGKTVFRSKHKVSSIQSQYSYRLSSALLLDYHVSIL</sequence>
<dbReference type="SUPFAM" id="SSF56112">
    <property type="entry name" value="Protein kinase-like (PK-like)"/>
    <property type="match status" value="1"/>
</dbReference>
<dbReference type="Gene3D" id="3.90.1200.10">
    <property type="match status" value="1"/>
</dbReference>
<dbReference type="eggNOG" id="COG0510">
    <property type="taxonomic scope" value="Bacteria"/>
</dbReference>
<protein>
    <submittedName>
        <fullName evidence="2">Aminoglycoside phosphotransferase</fullName>
    </submittedName>
</protein>
<name>E4RUW9_LEAB4</name>
<dbReference type="GO" id="GO:0005524">
    <property type="term" value="F:ATP binding"/>
    <property type="evidence" value="ECO:0007669"/>
    <property type="project" value="InterPro"/>
</dbReference>
<dbReference type="AlphaFoldDB" id="E4RUW9"/>
<dbReference type="PROSITE" id="PS50011">
    <property type="entry name" value="PROTEIN_KINASE_DOM"/>
    <property type="match status" value="1"/>
</dbReference>
<gene>
    <name evidence="2" type="ordered locus">Lbys_1272</name>
</gene>
<feature type="domain" description="Protein kinase" evidence="1">
    <location>
        <begin position="1"/>
        <end position="289"/>
    </location>
</feature>